<reference evidence="10" key="2">
    <citation type="submission" date="2020-09" db="EMBL/GenBank/DDBJ databases">
        <authorList>
            <person name="Sun Q."/>
            <person name="Zhou Y."/>
        </authorList>
    </citation>
    <scope>NUCLEOTIDE SEQUENCE</scope>
    <source>
        <strain evidence="10">CGMCC 4.5737</strain>
    </source>
</reference>
<dbReference type="GO" id="GO:0005886">
    <property type="term" value="C:plasma membrane"/>
    <property type="evidence" value="ECO:0007669"/>
    <property type="project" value="UniProtKB-SubCell"/>
</dbReference>
<evidence type="ECO:0000256" key="2">
    <source>
        <dbReference type="ARBA" id="ARBA00022475"/>
    </source>
</evidence>
<accession>A0A8J3CDL8</accession>
<dbReference type="Pfam" id="PF04024">
    <property type="entry name" value="PspC"/>
    <property type="match status" value="1"/>
</dbReference>
<feature type="transmembrane region" description="Helical" evidence="7">
    <location>
        <begin position="97"/>
        <end position="117"/>
    </location>
</feature>
<feature type="transmembrane region" description="Helical" evidence="7">
    <location>
        <begin position="260"/>
        <end position="281"/>
    </location>
</feature>
<keyword evidence="11" id="KW-1185">Reference proteome</keyword>
<dbReference type="EMBL" id="BMMK01000014">
    <property type="protein sequence ID" value="GGM58763.1"/>
    <property type="molecule type" value="Genomic_DNA"/>
</dbReference>
<dbReference type="InterPro" id="IPR052027">
    <property type="entry name" value="PspC"/>
</dbReference>
<keyword evidence="5 7" id="KW-0472">Membrane</keyword>
<feature type="domain" description="Cell wall-active antibiotics response LiaF-like C-terminal" evidence="9">
    <location>
        <begin position="333"/>
        <end position="428"/>
    </location>
</feature>
<evidence type="ECO:0000256" key="5">
    <source>
        <dbReference type="ARBA" id="ARBA00023136"/>
    </source>
</evidence>
<dbReference type="PANTHER" id="PTHR33885">
    <property type="entry name" value="PHAGE SHOCK PROTEIN C"/>
    <property type="match status" value="1"/>
</dbReference>
<evidence type="ECO:0000259" key="8">
    <source>
        <dbReference type="Pfam" id="PF04024"/>
    </source>
</evidence>
<dbReference type="PANTHER" id="PTHR33885:SF3">
    <property type="entry name" value="PHAGE SHOCK PROTEIN C"/>
    <property type="match status" value="1"/>
</dbReference>
<evidence type="ECO:0000259" key="9">
    <source>
        <dbReference type="Pfam" id="PF09922"/>
    </source>
</evidence>
<reference evidence="10" key="1">
    <citation type="journal article" date="2014" name="Int. J. Syst. Evol. Microbiol.">
        <title>Complete genome sequence of Corynebacterium casei LMG S-19264T (=DSM 44701T), isolated from a smear-ripened cheese.</title>
        <authorList>
            <consortium name="US DOE Joint Genome Institute (JGI-PGF)"/>
            <person name="Walter F."/>
            <person name="Albersmeier A."/>
            <person name="Kalinowski J."/>
            <person name="Ruckert C."/>
        </authorList>
    </citation>
    <scope>NUCLEOTIDE SEQUENCE</scope>
    <source>
        <strain evidence="10">CGMCC 4.5737</strain>
    </source>
</reference>
<evidence type="ECO:0000256" key="1">
    <source>
        <dbReference type="ARBA" id="ARBA00004162"/>
    </source>
</evidence>
<keyword evidence="3 7" id="KW-0812">Transmembrane</keyword>
<evidence type="ECO:0000256" key="3">
    <source>
        <dbReference type="ARBA" id="ARBA00022692"/>
    </source>
</evidence>
<name>A0A8J3CDL8_9PSEU</name>
<comment type="caution">
    <text evidence="10">The sequence shown here is derived from an EMBL/GenBank/DDBJ whole genome shotgun (WGS) entry which is preliminary data.</text>
</comment>
<dbReference type="Proteomes" id="UP000637578">
    <property type="component" value="Unassembled WGS sequence"/>
</dbReference>
<dbReference type="InterPro" id="IPR024425">
    <property type="entry name" value="LiaF-like_C"/>
</dbReference>
<dbReference type="Pfam" id="PF09922">
    <property type="entry name" value="LiaF-like_C"/>
    <property type="match status" value="1"/>
</dbReference>
<feature type="transmembrane region" description="Helical" evidence="7">
    <location>
        <begin position="234"/>
        <end position="254"/>
    </location>
</feature>
<evidence type="ECO:0000256" key="6">
    <source>
        <dbReference type="SAM" id="MobiDB-lite"/>
    </source>
</evidence>
<evidence type="ECO:0000313" key="11">
    <source>
        <dbReference type="Proteomes" id="UP000637578"/>
    </source>
</evidence>
<evidence type="ECO:0000256" key="4">
    <source>
        <dbReference type="ARBA" id="ARBA00022989"/>
    </source>
</evidence>
<dbReference type="AlphaFoldDB" id="A0A8J3CDL8"/>
<proteinExistence type="predicted"/>
<gene>
    <name evidence="10" type="ORF">GCM10012275_32410</name>
</gene>
<evidence type="ECO:0000313" key="10">
    <source>
        <dbReference type="EMBL" id="GGM58763.1"/>
    </source>
</evidence>
<feature type="compositionally biased region" description="Low complexity" evidence="6">
    <location>
        <begin position="153"/>
        <end position="165"/>
    </location>
</feature>
<sequence>MSGMQAKQGGGLDDTLRDFWATRPRRPKAGRKVAGVATGIGQRYGIDPVLVRIAFVVATIAGGVGVLLYLVGWLLLPEEGDEVSALEGLAKRGRSSVSAVTTILLLIALLPASGAVFGPGGPSGWLVIALAAAGLYLLHQNRGAENRERYLATAASAPPAEAAPPATGPTPPAYPTGEFRGAYQAGAPAGARSPAHEPEAPPTWDPLGVAPFAWDLPEPAPVGPTEPPRRQSRVTLVTLGLALVAGGIAIAVASQVPAMTVSHVIGVVLGVLGLGMVFGSFLQGGRGLIPLAIPVGAAAVITSVLPLGAWPGAWHGIGDERFTPRTVAEAKAGDYRLSVGDLRVDLSELPLGAGEELRKEINVGLGNVRVLVPANAEVAATCSAKIGDITCLDQRNSGLRKSTRTHQEGSGGGKVVLDVRAGTGNVEVGRG</sequence>
<comment type="subcellular location">
    <subcellularLocation>
        <location evidence="1">Cell membrane</location>
        <topology evidence="1">Single-pass membrane protein</topology>
    </subcellularLocation>
</comment>
<feature type="transmembrane region" description="Helical" evidence="7">
    <location>
        <begin position="53"/>
        <end position="76"/>
    </location>
</feature>
<evidence type="ECO:0000256" key="7">
    <source>
        <dbReference type="SAM" id="Phobius"/>
    </source>
</evidence>
<keyword evidence="2" id="KW-1003">Cell membrane</keyword>
<dbReference type="InterPro" id="IPR007168">
    <property type="entry name" value="Phageshock_PspC_N"/>
</dbReference>
<keyword evidence="4 7" id="KW-1133">Transmembrane helix</keyword>
<protein>
    <submittedName>
        <fullName evidence="10">PspC family transcriptional regulator</fullName>
    </submittedName>
</protein>
<feature type="domain" description="Phage shock protein PspC N-terminal" evidence="8">
    <location>
        <begin position="23"/>
        <end position="79"/>
    </location>
</feature>
<feature type="transmembrane region" description="Helical" evidence="7">
    <location>
        <begin position="288"/>
        <end position="310"/>
    </location>
</feature>
<organism evidence="10 11">
    <name type="scientific">Longimycelium tulufanense</name>
    <dbReference type="NCBI Taxonomy" id="907463"/>
    <lineage>
        <taxon>Bacteria</taxon>
        <taxon>Bacillati</taxon>
        <taxon>Actinomycetota</taxon>
        <taxon>Actinomycetes</taxon>
        <taxon>Pseudonocardiales</taxon>
        <taxon>Pseudonocardiaceae</taxon>
        <taxon>Longimycelium</taxon>
    </lineage>
</organism>
<feature type="region of interest" description="Disordered" evidence="6">
    <location>
        <begin position="153"/>
        <end position="208"/>
    </location>
</feature>
<feature type="transmembrane region" description="Helical" evidence="7">
    <location>
        <begin position="123"/>
        <end position="139"/>
    </location>
</feature>